<proteinExistence type="predicted"/>
<evidence type="ECO:0000256" key="1">
    <source>
        <dbReference type="ARBA" id="ARBA00022679"/>
    </source>
</evidence>
<dbReference type="InterPro" id="IPR000182">
    <property type="entry name" value="GNAT_dom"/>
</dbReference>
<name>A0A4V3CTU2_9BURK</name>
<protein>
    <submittedName>
        <fullName evidence="4">Putative acetyltransferase</fullName>
    </submittedName>
</protein>
<dbReference type="RefSeq" id="WP_208114875.1">
    <property type="nucleotide sequence ID" value="NZ_SNXS01000001.1"/>
</dbReference>
<dbReference type="SUPFAM" id="SSF55729">
    <property type="entry name" value="Acyl-CoA N-acyltransferases (Nat)"/>
    <property type="match status" value="1"/>
</dbReference>
<organism evidence="4 5">
    <name type="scientific">Roseateles toxinivorans</name>
    <dbReference type="NCBI Taxonomy" id="270368"/>
    <lineage>
        <taxon>Bacteria</taxon>
        <taxon>Pseudomonadati</taxon>
        <taxon>Pseudomonadota</taxon>
        <taxon>Betaproteobacteria</taxon>
        <taxon>Burkholderiales</taxon>
        <taxon>Sphaerotilaceae</taxon>
        <taxon>Roseateles</taxon>
    </lineage>
</organism>
<dbReference type="InterPro" id="IPR050832">
    <property type="entry name" value="Bact_Acetyltransf"/>
</dbReference>
<evidence type="ECO:0000256" key="2">
    <source>
        <dbReference type="ARBA" id="ARBA00023315"/>
    </source>
</evidence>
<dbReference type="EMBL" id="SNXS01000001">
    <property type="protein sequence ID" value="TDP74138.1"/>
    <property type="molecule type" value="Genomic_DNA"/>
</dbReference>
<feature type="domain" description="N-acetyltransferase" evidence="3">
    <location>
        <begin position="1"/>
        <end position="152"/>
    </location>
</feature>
<dbReference type="PANTHER" id="PTHR43877">
    <property type="entry name" value="AMINOALKYLPHOSPHONATE N-ACETYLTRANSFERASE-RELATED-RELATED"/>
    <property type="match status" value="1"/>
</dbReference>
<gene>
    <name evidence="4" type="ORF">DES47_101190</name>
</gene>
<dbReference type="Pfam" id="PF00583">
    <property type="entry name" value="Acetyltransf_1"/>
    <property type="match status" value="1"/>
</dbReference>
<accession>A0A4V3CTU2</accession>
<dbReference type="InParanoid" id="A0A4V3CTU2"/>
<keyword evidence="1 4" id="KW-0808">Transferase</keyword>
<dbReference type="Gene3D" id="3.40.630.30">
    <property type="match status" value="1"/>
</dbReference>
<dbReference type="Proteomes" id="UP000295361">
    <property type="component" value="Unassembled WGS sequence"/>
</dbReference>
<dbReference type="PANTHER" id="PTHR43877:SF2">
    <property type="entry name" value="AMINOALKYLPHOSPHONATE N-ACETYLTRANSFERASE-RELATED"/>
    <property type="match status" value="1"/>
</dbReference>
<evidence type="ECO:0000313" key="5">
    <source>
        <dbReference type="Proteomes" id="UP000295361"/>
    </source>
</evidence>
<dbReference type="CDD" id="cd04301">
    <property type="entry name" value="NAT_SF"/>
    <property type="match status" value="1"/>
</dbReference>
<evidence type="ECO:0000313" key="4">
    <source>
        <dbReference type="EMBL" id="TDP74138.1"/>
    </source>
</evidence>
<keyword evidence="5" id="KW-1185">Reference proteome</keyword>
<comment type="caution">
    <text evidence="4">The sequence shown here is derived from an EMBL/GenBank/DDBJ whole genome shotgun (WGS) entry which is preliminary data.</text>
</comment>
<dbReference type="GO" id="GO:0016747">
    <property type="term" value="F:acyltransferase activity, transferring groups other than amino-acyl groups"/>
    <property type="evidence" value="ECO:0007669"/>
    <property type="project" value="InterPro"/>
</dbReference>
<dbReference type="InterPro" id="IPR016181">
    <property type="entry name" value="Acyl_CoA_acyltransferase"/>
</dbReference>
<reference evidence="4 5" key="1">
    <citation type="submission" date="2019-03" db="EMBL/GenBank/DDBJ databases">
        <title>Genomic Encyclopedia of Type Strains, Phase IV (KMG-IV): sequencing the most valuable type-strain genomes for metagenomic binning, comparative biology and taxonomic classification.</title>
        <authorList>
            <person name="Goeker M."/>
        </authorList>
    </citation>
    <scope>NUCLEOTIDE SEQUENCE [LARGE SCALE GENOMIC DNA]</scope>
    <source>
        <strain evidence="4 5">DSM 16998</strain>
    </source>
</reference>
<dbReference type="PROSITE" id="PS51186">
    <property type="entry name" value="GNAT"/>
    <property type="match status" value="1"/>
</dbReference>
<evidence type="ECO:0000259" key="3">
    <source>
        <dbReference type="PROSITE" id="PS51186"/>
    </source>
</evidence>
<sequence length="155" mass="17256">MNLSITLERHDAPGVAALIADLDAYQRTLYPAESCYLLDLSSVPEPQLRFAVARNAADEAVACGALVIYPGYGELKRMFVRADQRGLGLAKQLLQRLEAEARHAQLPLLRLETGPLQHEALGLYERLGYQRRGPFGDYREDPFSVFMEKALAVPV</sequence>
<keyword evidence="2" id="KW-0012">Acyltransferase</keyword>
<dbReference type="AlphaFoldDB" id="A0A4V3CTU2"/>